<dbReference type="Pfam" id="PF02625">
    <property type="entry name" value="XdhC_CoxI"/>
    <property type="match status" value="1"/>
</dbReference>
<evidence type="ECO:0000313" key="4">
    <source>
        <dbReference type="Proteomes" id="UP000002931"/>
    </source>
</evidence>
<dbReference type="InterPro" id="IPR014308">
    <property type="entry name" value="Xanthine_DH_XdhC"/>
</dbReference>
<dbReference type="PANTHER" id="PTHR30388:SF6">
    <property type="entry name" value="XANTHINE DEHYDROGENASE SUBUNIT A-RELATED"/>
    <property type="match status" value="1"/>
</dbReference>
<dbReference type="NCBIfam" id="TIGR02964">
    <property type="entry name" value="xanthine_xdhC"/>
    <property type="match status" value="1"/>
</dbReference>
<accession>A3V9T1</accession>
<dbReference type="Gene3D" id="3.40.50.720">
    <property type="entry name" value="NAD(P)-binding Rossmann-like Domain"/>
    <property type="match status" value="1"/>
</dbReference>
<feature type="domain" description="XdhC- CoxI" evidence="1">
    <location>
        <begin position="12"/>
        <end position="71"/>
    </location>
</feature>
<evidence type="ECO:0000259" key="2">
    <source>
        <dbReference type="Pfam" id="PF13478"/>
    </source>
</evidence>
<dbReference type="InterPro" id="IPR052698">
    <property type="entry name" value="MoCofactor_Util/Proc"/>
</dbReference>
<dbReference type="InterPro" id="IPR003777">
    <property type="entry name" value="XdhC_CoxI"/>
</dbReference>
<comment type="caution">
    <text evidence="3">The sequence shown here is derived from an EMBL/GenBank/DDBJ whole genome shotgun (WGS) entry which is preliminary data.</text>
</comment>
<sequence>MTFDRAHLATLIADHGPVVRVVVAQVAGSTPREVGASVTVWPEGQDGTIGGGTLEYKAVATARAMLTQGRDIATRTVALGPDMGQCCGGRVRLLWERFTETSLPEGDTFCRPIAGAPATLKVQQIQNRARNQGDAPSPALVDGWMIEPITTTPAPVWIWGAGHVGRALVATLTALPGLAITWVDTGPDRFPGTIPEGVTALPAPNIAEATRFAPTNAHHIVMTYSHALDQAICDGLLTRGFASAGLIGSDTKWARFRKRLQQSGHPFAEIDRIRCPIGDKVLGKHPAAIALGVAADIVRDVARAGDGALGDKGTGNDRRLSGD</sequence>
<reference evidence="3 4" key="1">
    <citation type="journal article" date="2010" name="J. Bacteriol.">
        <title>Genome sequences of Pelagibaca bermudensis HTCC2601T and Maritimibacter alkaliphilus HTCC2654T, the type strains of two marine Roseobacter genera.</title>
        <authorList>
            <person name="Thrash J.C."/>
            <person name="Cho J.C."/>
            <person name="Ferriera S."/>
            <person name="Johnson J."/>
            <person name="Vergin K.L."/>
            <person name="Giovannoni S.J."/>
        </authorList>
    </citation>
    <scope>NUCLEOTIDE SEQUENCE [LARGE SCALE GENOMIC DNA]</scope>
    <source>
        <strain evidence="3 4">HTCC2654</strain>
    </source>
</reference>
<dbReference type="Proteomes" id="UP000002931">
    <property type="component" value="Unassembled WGS sequence"/>
</dbReference>
<dbReference type="eggNOG" id="COG1975">
    <property type="taxonomic scope" value="Bacteria"/>
</dbReference>
<feature type="domain" description="XdhC Rossmann" evidence="2">
    <location>
        <begin position="156"/>
        <end position="297"/>
    </location>
</feature>
<name>A3V9T1_9RHOB</name>
<keyword evidence="4" id="KW-1185">Reference proteome</keyword>
<dbReference type="RefSeq" id="WP_008334455.1">
    <property type="nucleotide sequence ID" value="NZ_CH902578.1"/>
</dbReference>
<dbReference type="HOGENOM" id="CLU_041115_4_0_5"/>
<dbReference type="EMBL" id="AAMT01000001">
    <property type="protein sequence ID" value="EAQ14672.1"/>
    <property type="molecule type" value="Genomic_DNA"/>
</dbReference>
<dbReference type="SUPFAM" id="SSF51735">
    <property type="entry name" value="NAD(P)-binding Rossmann-fold domains"/>
    <property type="match status" value="1"/>
</dbReference>
<dbReference type="InterPro" id="IPR027051">
    <property type="entry name" value="XdhC_Rossmann_dom"/>
</dbReference>
<organism evidence="3 4">
    <name type="scientific">Maritimibacter alkaliphilus HTCC2654</name>
    <dbReference type="NCBI Taxonomy" id="314271"/>
    <lineage>
        <taxon>Bacteria</taxon>
        <taxon>Pseudomonadati</taxon>
        <taxon>Pseudomonadota</taxon>
        <taxon>Alphaproteobacteria</taxon>
        <taxon>Rhodobacterales</taxon>
        <taxon>Roseobacteraceae</taxon>
        <taxon>Maritimibacter</taxon>
    </lineage>
</organism>
<dbReference type="STRING" id="314271.RB2654_18853"/>
<evidence type="ECO:0000259" key="1">
    <source>
        <dbReference type="Pfam" id="PF02625"/>
    </source>
</evidence>
<dbReference type="Pfam" id="PF13478">
    <property type="entry name" value="XdhC_C"/>
    <property type="match status" value="1"/>
</dbReference>
<gene>
    <name evidence="3" type="ORF">RB2654_18853</name>
</gene>
<dbReference type="PANTHER" id="PTHR30388">
    <property type="entry name" value="ALDEHYDE OXIDOREDUCTASE MOLYBDENUM COFACTOR ASSEMBLY PROTEIN"/>
    <property type="match status" value="1"/>
</dbReference>
<dbReference type="InterPro" id="IPR036291">
    <property type="entry name" value="NAD(P)-bd_dom_sf"/>
</dbReference>
<dbReference type="AlphaFoldDB" id="A3V9T1"/>
<evidence type="ECO:0000313" key="3">
    <source>
        <dbReference type="EMBL" id="EAQ14672.1"/>
    </source>
</evidence>
<proteinExistence type="predicted"/>
<protein>
    <submittedName>
        <fullName evidence="3">Xanthine dehydrogenase accessory factor</fullName>
    </submittedName>
</protein>
<dbReference type="OrthoDB" id="61481at2"/>